<dbReference type="InterPro" id="IPR001881">
    <property type="entry name" value="EGF-like_Ca-bd_dom"/>
</dbReference>
<dbReference type="SUPFAM" id="SSF57184">
    <property type="entry name" value="Growth factor receptor domain"/>
    <property type="match status" value="4"/>
</dbReference>
<evidence type="ECO:0000313" key="15">
    <source>
        <dbReference type="Proteomes" id="UP001497497"/>
    </source>
</evidence>
<feature type="domain" description="CUB" evidence="11">
    <location>
        <begin position="886"/>
        <end position="995"/>
    </location>
</feature>
<dbReference type="InterPro" id="IPR001846">
    <property type="entry name" value="VWF_type-D"/>
</dbReference>
<dbReference type="SUPFAM" id="SSF57196">
    <property type="entry name" value="EGF/Laminin"/>
    <property type="match status" value="4"/>
</dbReference>
<dbReference type="SMART" id="SM00042">
    <property type="entry name" value="CUB"/>
    <property type="match status" value="2"/>
</dbReference>
<keyword evidence="15" id="KW-1185">Reference proteome</keyword>
<dbReference type="CDD" id="cd00041">
    <property type="entry name" value="CUB"/>
    <property type="match status" value="2"/>
</dbReference>
<dbReference type="InterPro" id="IPR018097">
    <property type="entry name" value="EGF_Ca-bd_CS"/>
</dbReference>
<reference evidence="14 15" key="1">
    <citation type="submission" date="2024-04" db="EMBL/GenBank/DDBJ databases">
        <authorList>
            <consortium name="Genoscope - CEA"/>
            <person name="William W."/>
        </authorList>
    </citation>
    <scope>NUCLEOTIDE SEQUENCE [LARGE SCALE GENOMIC DNA]</scope>
</reference>
<evidence type="ECO:0000256" key="10">
    <source>
        <dbReference type="PROSITE-ProRule" id="PRU00076"/>
    </source>
</evidence>
<dbReference type="PROSITE" id="PS50026">
    <property type="entry name" value="EGF_3"/>
    <property type="match status" value="4"/>
</dbReference>
<name>A0AAV2H9H8_LYMST</name>
<accession>A0AAV2H9H8</accession>
<evidence type="ECO:0000256" key="2">
    <source>
        <dbReference type="ARBA" id="ARBA00022536"/>
    </source>
</evidence>
<feature type="domain" description="EGF-like" evidence="12">
    <location>
        <begin position="300"/>
        <end position="335"/>
    </location>
</feature>
<dbReference type="PROSITE" id="PS51233">
    <property type="entry name" value="VWFD"/>
    <property type="match status" value="1"/>
</dbReference>
<evidence type="ECO:0000259" key="13">
    <source>
        <dbReference type="PROSITE" id="PS51233"/>
    </source>
</evidence>
<feature type="domain" description="EGF-like" evidence="12">
    <location>
        <begin position="466"/>
        <end position="503"/>
    </location>
</feature>
<dbReference type="Pfam" id="PF23263">
    <property type="entry name" value="C8-3_MUC4"/>
    <property type="match status" value="1"/>
</dbReference>
<keyword evidence="5" id="KW-0677">Repeat</keyword>
<dbReference type="FunFam" id="2.10.25.10:FF:000005">
    <property type="entry name" value="Fibrillin 2"/>
    <property type="match status" value="2"/>
</dbReference>
<feature type="domain" description="EGF-like" evidence="12">
    <location>
        <begin position="210"/>
        <end position="249"/>
    </location>
</feature>
<dbReference type="SMART" id="SM00181">
    <property type="entry name" value="EGF"/>
    <property type="match status" value="16"/>
</dbReference>
<dbReference type="InterPro" id="IPR009030">
    <property type="entry name" value="Growth_fac_rcpt_cys_sf"/>
</dbReference>
<dbReference type="InterPro" id="IPR000859">
    <property type="entry name" value="CUB_dom"/>
</dbReference>
<comment type="subcellular location">
    <subcellularLocation>
        <location evidence="1">Membrane</location>
    </subcellularLocation>
</comment>
<keyword evidence="7" id="KW-0472">Membrane</keyword>
<dbReference type="FunFam" id="2.60.120.290:FF:000068">
    <property type="entry name" value="Metalloendopeptidase"/>
    <property type="match status" value="1"/>
</dbReference>
<gene>
    <name evidence="14" type="ORF">GSLYS_00003319001</name>
</gene>
<keyword evidence="4" id="KW-0732">Signal</keyword>
<evidence type="ECO:0000259" key="11">
    <source>
        <dbReference type="PROSITE" id="PS01180"/>
    </source>
</evidence>
<dbReference type="AlphaFoldDB" id="A0AAV2H9H8"/>
<keyword evidence="2 10" id="KW-0245">EGF-like domain</keyword>
<dbReference type="SUPFAM" id="SSF49854">
    <property type="entry name" value="Spermadhesin, CUB domain"/>
    <property type="match status" value="2"/>
</dbReference>
<comment type="caution">
    <text evidence="14">The sequence shown here is derived from an EMBL/GenBank/DDBJ whole genome shotgun (WGS) entry which is preliminary data.</text>
</comment>
<evidence type="ECO:0000313" key="14">
    <source>
        <dbReference type="EMBL" id="CAL1529164.1"/>
    </source>
</evidence>
<keyword evidence="8 10" id="KW-1015">Disulfide bond</keyword>
<dbReference type="InterPro" id="IPR035914">
    <property type="entry name" value="Sperma_CUB_dom_sf"/>
</dbReference>
<dbReference type="CDD" id="cd00054">
    <property type="entry name" value="EGF_CA"/>
    <property type="match status" value="4"/>
</dbReference>
<keyword evidence="9" id="KW-0325">Glycoprotein</keyword>
<protein>
    <submittedName>
        <fullName evidence="14">Uncharacterized protein</fullName>
    </submittedName>
</protein>
<dbReference type="PROSITE" id="PS01186">
    <property type="entry name" value="EGF_2"/>
    <property type="match status" value="8"/>
</dbReference>
<organism evidence="14 15">
    <name type="scientific">Lymnaea stagnalis</name>
    <name type="common">Great pond snail</name>
    <name type="synonym">Helix stagnalis</name>
    <dbReference type="NCBI Taxonomy" id="6523"/>
    <lineage>
        <taxon>Eukaryota</taxon>
        <taxon>Metazoa</taxon>
        <taxon>Spiralia</taxon>
        <taxon>Lophotrochozoa</taxon>
        <taxon>Mollusca</taxon>
        <taxon>Gastropoda</taxon>
        <taxon>Heterobranchia</taxon>
        <taxon>Euthyneura</taxon>
        <taxon>Panpulmonata</taxon>
        <taxon>Hygrophila</taxon>
        <taxon>Lymnaeoidea</taxon>
        <taxon>Lymnaeidae</taxon>
        <taxon>Lymnaea</taxon>
    </lineage>
</organism>
<proteinExistence type="predicted"/>
<evidence type="ECO:0000256" key="4">
    <source>
        <dbReference type="ARBA" id="ARBA00022729"/>
    </source>
</evidence>
<evidence type="ECO:0000256" key="7">
    <source>
        <dbReference type="ARBA" id="ARBA00023136"/>
    </source>
</evidence>
<feature type="domain" description="EGF-like" evidence="12">
    <location>
        <begin position="722"/>
        <end position="762"/>
    </location>
</feature>
<evidence type="ECO:0000256" key="8">
    <source>
        <dbReference type="ARBA" id="ARBA00023157"/>
    </source>
</evidence>
<evidence type="ECO:0000256" key="6">
    <source>
        <dbReference type="ARBA" id="ARBA00022989"/>
    </source>
</evidence>
<dbReference type="InterPro" id="IPR000742">
    <property type="entry name" value="EGF"/>
</dbReference>
<dbReference type="PROSITE" id="PS01180">
    <property type="entry name" value="CUB"/>
    <property type="match status" value="2"/>
</dbReference>
<evidence type="ECO:0000256" key="5">
    <source>
        <dbReference type="ARBA" id="ARBA00022737"/>
    </source>
</evidence>
<dbReference type="PROSITE" id="PS00022">
    <property type="entry name" value="EGF_1"/>
    <property type="match status" value="2"/>
</dbReference>
<dbReference type="PROSITE" id="PS01187">
    <property type="entry name" value="EGF_CA"/>
    <property type="match status" value="3"/>
</dbReference>
<feature type="disulfide bond" evidence="10">
    <location>
        <begin position="304"/>
        <end position="314"/>
    </location>
</feature>
<keyword evidence="6" id="KW-1133">Transmembrane helix</keyword>
<comment type="caution">
    <text evidence="10">Lacks conserved residue(s) required for the propagation of feature annotation.</text>
</comment>
<dbReference type="Pfam" id="PF07645">
    <property type="entry name" value="EGF_CA"/>
    <property type="match status" value="10"/>
</dbReference>
<dbReference type="Pfam" id="PF00431">
    <property type="entry name" value="CUB"/>
    <property type="match status" value="2"/>
</dbReference>
<evidence type="ECO:0000256" key="3">
    <source>
        <dbReference type="ARBA" id="ARBA00022692"/>
    </source>
</evidence>
<evidence type="ECO:0000256" key="1">
    <source>
        <dbReference type="ARBA" id="ARBA00004370"/>
    </source>
</evidence>
<evidence type="ECO:0000256" key="9">
    <source>
        <dbReference type="ARBA" id="ARBA00023180"/>
    </source>
</evidence>
<dbReference type="PROSITE" id="PS00010">
    <property type="entry name" value="ASX_HYDROXYL"/>
    <property type="match status" value="4"/>
</dbReference>
<dbReference type="InterPro" id="IPR050751">
    <property type="entry name" value="ECM_structural_protein"/>
</dbReference>
<dbReference type="Proteomes" id="UP001497497">
    <property type="component" value="Unassembled WGS sequence"/>
</dbReference>
<dbReference type="Gene3D" id="2.60.120.290">
    <property type="entry name" value="Spermadhesin, CUB domain"/>
    <property type="match status" value="2"/>
</dbReference>
<dbReference type="GO" id="GO:0005509">
    <property type="term" value="F:calcium ion binding"/>
    <property type="evidence" value="ECO:0007669"/>
    <property type="project" value="InterPro"/>
</dbReference>
<feature type="disulfide bond" evidence="10">
    <location>
        <begin position="239"/>
        <end position="248"/>
    </location>
</feature>
<dbReference type="EMBL" id="CAXITT010000043">
    <property type="protein sequence ID" value="CAL1529164.1"/>
    <property type="molecule type" value="Genomic_DNA"/>
</dbReference>
<dbReference type="SMART" id="SM00179">
    <property type="entry name" value="EGF_CA"/>
    <property type="match status" value="11"/>
</dbReference>
<keyword evidence="3" id="KW-0812">Transmembrane</keyword>
<dbReference type="GO" id="GO:0016020">
    <property type="term" value="C:membrane"/>
    <property type="evidence" value="ECO:0007669"/>
    <property type="project" value="UniProtKB-SubCell"/>
</dbReference>
<feature type="domain" description="VWFD" evidence="13">
    <location>
        <begin position="1"/>
        <end position="45"/>
    </location>
</feature>
<dbReference type="PANTHER" id="PTHR24034:SF209">
    <property type="entry name" value="EGF-LIKE DOMAIN-CONTAINING PROTEIN"/>
    <property type="match status" value="1"/>
</dbReference>
<dbReference type="PANTHER" id="PTHR24034">
    <property type="entry name" value="EGF-LIKE DOMAIN-CONTAINING PROTEIN"/>
    <property type="match status" value="1"/>
</dbReference>
<dbReference type="Gene3D" id="2.10.25.10">
    <property type="entry name" value="Laminin"/>
    <property type="match status" value="12"/>
</dbReference>
<feature type="domain" description="CUB" evidence="11">
    <location>
        <begin position="1040"/>
        <end position="1152"/>
    </location>
</feature>
<dbReference type="InterPro" id="IPR056619">
    <property type="entry name" value="C8-3_MUC4"/>
</dbReference>
<dbReference type="InterPro" id="IPR049883">
    <property type="entry name" value="NOTCH1_EGF-like"/>
</dbReference>
<evidence type="ECO:0000259" key="12">
    <source>
        <dbReference type="PROSITE" id="PS50026"/>
    </source>
</evidence>
<dbReference type="InterPro" id="IPR000152">
    <property type="entry name" value="EGF-type_Asp/Asn_hydroxyl_site"/>
</dbReference>
<sequence length="1152" mass="127287">MGNCNGDVSDDFILPNGTLLSSNSTERQILEQFVRQFQVTSDTTIFTYEEGEGYTDFIDKEFVPYFGDELDMEVSSAAIELCGAYDYACIFDYAVTGDQNFAKNTKASKSENEVIVSNLENQTPVIKSLTGSTIRNKRWTVTMEQENNLQIIAMDSDGDELSYLTDENSTNISVDNDGQITFTPTDYNLLLLQIRVKDSKSGYSSAEFVSLVYCTNCSGHGICNNMTASVVKNKLLCDCYPAYTGEECEEEIDACESLPCQDGRTCTDLTAAEQGYNTIGFKCGPCQIGFHDGPLDTCQDIDECENEKVCDQTCTNTYGSFLCTCDSGYRLDQRDGITCIDVNECEERTAVCQQNCENIEGSYNCFCYDGYSLNDDQSTCTLDINECAQGNMPCSQNCTNTDGHFKCSCYAGYQLAEDGTTCSSCESSYFGEDCKNMCECNIHGVCDPVQGCICETGWFGVNCDEDVDECLQADSCPDGQVCENQRGTFHCVCPEGLRKEDGACIDIDECVETEFRTACNFEANEICINTRGSYSCGCRKGFTRNTLSICEDINECLIGIDGCEQLCDNVAGGYNCKCYPGYRKAEDRHQCVDVKELCKNQNLDCSHGCSIDNNGIPVCFCPRGYHLHGSNRCEDINECADLSENLCSFKQGCLNINGSHVCSCPAGQRLENDNRTCHECDESTWGDNCTNDCLCGQGSTRCDPVMGCICQSGFTGQFCSEDINECATGQLICPDNEVCVNLPGSSRCQCREGYYKKNEICTDVNECDDKQLHNCKQVCTNSLGSFNCSCYPGYAHNDLTNTCTDINECDLNLNLCNEICTNTEGSYRCSCTSGLPLQPDGITCEVKMCLANECPQHLECRSQKSTYECVCFNGLKPNSDLQCEDCNRILNENSGKIMTSFYPQNYSEDSNCSWTIHLNETNAIISLTIDQYEVEGYPYDYLVIYDGPNADAETIGGYWDEAPGTVKSTGNSMHIVFYSDSSENRNGFIGSYVADSQCKHKNCSHRCKVKSTKPWTEECLCSEWMKLDETGTLCLEIHACNTTINESSGYIVSPGYPKNYPDATYCHWTIEAAENEVITLSFEAFALEGGVDCPYDYVQVLEGISSNASQLGLYCGGEVPLNLTSTSEKMHLIFRSDNAANSGGFKAEFFIK</sequence>